<reference evidence="2" key="1">
    <citation type="journal article" date="2019" name="Int. J. Syst. Evol. Microbiol.">
        <title>The Global Catalogue of Microorganisms (GCM) 10K type strain sequencing project: providing services to taxonomists for standard genome sequencing and annotation.</title>
        <authorList>
            <consortium name="The Broad Institute Genomics Platform"/>
            <consortium name="The Broad Institute Genome Sequencing Center for Infectious Disease"/>
            <person name="Wu L."/>
            <person name="Ma J."/>
        </authorList>
    </citation>
    <scope>NUCLEOTIDE SEQUENCE [LARGE SCALE GENOMIC DNA]</scope>
    <source>
        <strain evidence="2">CCUG 57113</strain>
    </source>
</reference>
<organism evidence="1 2">
    <name type="scientific">Cohnella suwonensis</name>
    <dbReference type="NCBI Taxonomy" id="696072"/>
    <lineage>
        <taxon>Bacteria</taxon>
        <taxon>Bacillati</taxon>
        <taxon>Bacillota</taxon>
        <taxon>Bacilli</taxon>
        <taxon>Bacillales</taxon>
        <taxon>Paenibacillaceae</taxon>
        <taxon>Cohnella</taxon>
    </lineage>
</organism>
<name>A0ABW0LNI6_9BACL</name>
<dbReference type="EMBL" id="JBHSMH010000003">
    <property type="protein sequence ID" value="MFC5467313.1"/>
    <property type="molecule type" value="Genomic_DNA"/>
</dbReference>
<sequence>MHATFKYRNRVLELEGFYDGNGVYRILFE</sequence>
<evidence type="ECO:0000313" key="1">
    <source>
        <dbReference type="EMBL" id="MFC5467313.1"/>
    </source>
</evidence>
<dbReference type="Proteomes" id="UP001596105">
    <property type="component" value="Unassembled WGS sequence"/>
</dbReference>
<gene>
    <name evidence="1" type="ORF">ACFPPD_01190</name>
</gene>
<accession>A0ABW0LNI6</accession>
<proteinExistence type="predicted"/>
<comment type="caution">
    <text evidence="1">The sequence shown here is derived from an EMBL/GenBank/DDBJ whole genome shotgun (WGS) entry which is preliminary data.</text>
</comment>
<keyword evidence="2" id="KW-1185">Reference proteome</keyword>
<evidence type="ECO:0000313" key="2">
    <source>
        <dbReference type="Proteomes" id="UP001596105"/>
    </source>
</evidence>
<dbReference type="RefSeq" id="WP_378081060.1">
    <property type="nucleotide sequence ID" value="NZ_JBHSMH010000003.1"/>
</dbReference>
<protein>
    <submittedName>
        <fullName evidence="1">DUF5060 domain-containing protein</fullName>
    </submittedName>
</protein>